<dbReference type="InterPro" id="IPR011603">
    <property type="entry name" value="2oxoglutarate_DH_E1"/>
</dbReference>
<evidence type="ECO:0000313" key="6">
    <source>
        <dbReference type="EMBL" id="KAF5375720.1"/>
    </source>
</evidence>
<sequence length="376" mass="42707">MPSRKFIGASGLFTDQQRQIDIEFNNMGLPEGFGPRRLLHVCVGLGQGVLVTQSQVMNGADWIIDPALGFVDVHDQGRSHAPLPVPVLIAPANVLVNGADVGLMGFPMPWCHQLRVDRINVHVVPHFVYYPHKRNAPGEDMVRDHAKPSVHFMRIYYGGHVQNWRQIEIVLLLPHGLDGAGLEHSSSRIERMLKLSDDPYVPKPNNEPPNFDMHVVFPTTPAQHFYLLRRQIKRNFRKPLADAAWKGLLRLSVKRVVLVLRKIYYDLIKEREARGLNDDVAFVCIEELSLFPFNKLTETLQRYTRTDEIFYLQEEPKNQGSYTHVASRIQPVFEAIDYDGTLEYRGWKESALPASGIGKLYAVQQKAVIAAAFESL</sequence>
<dbReference type="GO" id="GO:0016624">
    <property type="term" value="F:oxidoreductase activity, acting on the aldehyde or oxo group of donors, disulfide as acceptor"/>
    <property type="evidence" value="ECO:0007669"/>
    <property type="project" value="InterPro"/>
</dbReference>
<reference evidence="6 7" key="1">
    <citation type="journal article" date="2020" name="ISME J.">
        <title>Uncovering the hidden diversity of litter-decomposition mechanisms in mushroom-forming fungi.</title>
        <authorList>
            <person name="Floudas D."/>
            <person name="Bentzer J."/>
            <person name="Ahren D."/>
            <person name="Johansson T."/>
            <person name="Persson P."/>
            <person name="Tunlid A."/>
        </authorList>
    </citation>
    <scope>NUCLEOTIDE SEQUENCE [LARGE SCALE GENOMIC DNA]</scope>
    <source>
        <strain evidence="6 7">CBS 661.87</strain>
    </source>
</reference>
<accession>A0A8H5H3G5</accession>
<evidence type="ECO:0000259" key="5">
    <source>
        <dbReference type="Pfam" id="PF16870"/>
    </source>
</evidence>
<name>A0A8H5H3G5_9AGAR</name>
<proteinExistence type="inferred from homology"/>
<organism evidence="6 7">
    <name type="scientific">Tricholomella constricta</name>
    <dbReference type="NCBI Taxonomy" id="117010"/>
    <lineage>
        <taxon>Eukaryota</taxon>
        <taxon>Fungi</taxon>
        <taxon>Dikarya</taxon>
        <taxon>Basidiomycota</taxon>
        <taxon>Agaricomycotina</taxon>
        <taxon>Agaricomycetes</taxon>
        <taxon>Agaricomycetidae</taxon>
        <taxon>Agaricales</taxon>
        <taxon>Tricholomatineae</taxon>
        <taxon>Lyophyllaceae</taxon>
        <taxon>Tricholomella</taxon>
    </lineage>
</organism>
<dbReference type="Proteomes" id="UP000565441">
    <property type="component" value="Unassembled WGS sequence"/>
</dbReference>
<feature type="domain" description="2-oxoglutarate dehydrogenase E1 component/KDG C-terminal" evidence="5">
    <location>
        <begin position="235"/>
        <end position="373"/>
    </location>
</feature>
<keyword evidence="3" id="KW-0560">Oxidoreductase</keyword>
<dbReference type="InterPro" id="IPR042179">
    <property type="entry name" value="KGD_C_sf"/>
</dbReference>
<evidence type="ECO:0000256" key="1">
    <source>
        <dbReference type="ARBA" id="ARBA00001964"/>
    </source>
</evidence>
<dbReference type="GO" id="GO:0006091">
    <property type="term" value="P:generation of precursor metabolites and energy"/>
    <property type="evidence" value="ECO:0007669"/>
    <property type="project" value="UniProtKB-ARBA"/>
</dbReference>
<dbReference type="SUPFAM" id="SSF52518">
    <property type="entry name" value="Thiamin diphosphate-binding fold (THDP-binding)"/>
    <property type="match status" value="1"/>
</dbReference>
<evidence type="ECO:0000256" key="2">
    <source>
        <dbReference type="ARBA" id="ARBA00006936"/>
    </source>
</evidence>
<dbReference type="Gene3D" id="3.40.50.11610">
    <property type="entry name" value="Multifunctional 2-oxoglutarate metabolism enzyme, C-terminal domain"/>
    <property type="match status" value="2"/>
</dbReference>
<dbReference type="PANTHER" id="PTHR23152">
    <property type="entry name" value="2-OXOGLUTARATE DEHYDROGENASE"/>
    <property type="match status" value="1"/>
</dbReference>
<dbReference type="InterPro" id="IPR029061">
    <property type="entry name" value="THDP-binding"/>
</dbReference>
<comment type="caution">
    <text evidence="6">The sequence shown here is derived from an EMBL/GenBank/DDBJ whole genome shotgun (WGS) entry which is preliminary data.</text>
</comment>
<evidence type="ECO:0000313" key="7">
    <source>
        <dbReference type="Proteomes" id="UP000565441"/>
    </source>
</evidence>
<dbReference type="EMBL" id="JAACJP010000032">
    <property type="protein sequence ID" value="KAF5375720.1"/>
    <property type="molecule type" value="Genomic_DNA"/>
</dbReference>
<dbReference type="InterPro" id="IPR031717">
    <property type="entry name" value="ODO-1/KGD_C"/>
</dbReference>
<gene>
    <name evidence="6" type="ORF">D9615_009323</name>
</gene>
<keyword evidence="4" id="KW-0786">Thiamine pyrophosphate</keyword>
<evidence type="ECO:0000256" key="3">
    <source>
        <dbReference type="ARBA" id="ARBA00023002"/>
    </source>
</evidence>
<dbReference type="PANTHER" id="PTHR23152:SF4">
    <property type="entry name" value="2-OXOADIPATE DEHYDROGENASE COMPLEX COMPONENT E1"/>
    <property type="match status" value="1"/>
</dbReference>
<dbReference type="GO" id="GO:0030976">
    <property type="term" value="F:thiamine pyrophosphate binding"/>
    <property type="evidence" value="ECO:0007669"/>
    <property type="project" value="InterPro"/>
</dbReference>
<dbReference type="AlphaFoldDB" id="A0A8H5H3G5"/>
<comment type="similarity">
    <text evidence="2">Belongs to the alpha-ketoglutarate dehydrogenase family.</text>
</comment>
<protein>
    <recommendedName>
        <fullName evidence="5">2-oxoglutarate dehydrogenase E1 component/KDG C-terminal domain-containing protein</fullName>
    </recommendedName>
</protein>
<keyword evidence="7" id="KW-1185">Reference proteome</keyword>
<comment type="cofactor">
    <cofactor evidence="1">
        <name>thiamine diphosphate</name>
        <dbReference type="ChEBI" id="CHEBI:58937"/>
    </cofactor>
</comment>
<evidence type="ECO:0000256" key="4">
    <source>
        <dbReference type="ARBA" id="ARBA00023052"/>
    </source>
</evidence>
<dbReference type="Gene3D" id="3.40.50.12470">
    <property type="match status" value="1"/>
</dbReference>
<dbReference type="OrthoDB" id="413077at2759"/>
<dbReference type="Pfam" id="PF16870">
    <property type="entry name" value="OxoGdeHyase_C"/>
    <property type="match status" value="1"/>
</dbReference>